<reference evidence="1" key="1">
    <citation type="submission" date="2014-09" db="EMBL/GenBank/DDBJ databases">
        <title>Genome sequence of the luminous mushroom Mycena chlorophos for searching fungal bioluminescence genes.</title>
        <authorList>
            <person name="Tanaka Y."/>
            <person name="Kasuga D."/>
            <person name="Oba Y."/>
            <person name="Hase S."/>
            <person name="Sato K."/>
            <person name="Oba Y."/>
            <person name="Sakakibara Y."/>
        </authorList>
    </citation>
    <scope>NUCLEOTIDE SEQUENCE</scope>
</reference>
<sequence>MDGGGSPTVTLAKRLVSDNKRPTREEDATLRAALPNLRSAVRKIESEFNEVDIALAILAPETTPDPKLKAQFDALSKQLGAAQEVLAVHMQAITFARQIPVEVLQAIFLFALPVSQFVKPSANTAPLLLCQICSPWRRVALNLPQLWTSLSLRTDRGRRRWRDLIEMWLGRTAEAPLTMSFLAGSEGIGDVPYFNDHVVRMLRPSQKRWRQLQLEVPGSTTTKLLNADLPLLETLELNTRGDWAGIYLSSADAPRLRKVSVVGAKSNPAVVYVAYDQLAELYVPDFAIKLDDVYQLLSKCKNLQRCSITLDPASTVTSRSHAYRPVSLPRLRDLSISVRMGAGASALASLFRELKTPALKALELVNQEPNTAFRLGDESALASFARESNLHKLTLVGGDPEEGLFSTVVVIPSLREVFVAEEPGAEKRTPESVRETLWMREDTE</sequence>
<evidence type="ECO:0008006" key="3">
    <source>
        <dbReference type="Google" id="ProtNLM"/>
    </source>
</evidence>
<name>A0ABQ0LYT8_MYCCL</name>
<dbReference type="Proteomes" id="UP000815677">
    <property type="component" value="Unassembled WGS sequence"/>
</dbReference>
<evidence type="ECO:0000313" key="2">
    <source>
        <dbReference type="Proteomes" id="UP000815677"/>
    </source>
</evidence>
<keyword evidence="2" id="KW-1185">Reference proteome</keyword>
<dbReference type="EMBL" id="DF849259">
    <property type="protein sequence ID" value="GAT56222.1"/>
    <property type="molecule type" value="Genomic_DNA"/>
</dbReference>
<dbReference type="InterPro" id="IPR032675">
    <property type="entry name" value="LRR_dom_sf"/>
</dbReference>
<accession>A0ABQ0LYT8</accession>
<proteinExistence type="predicted"/>
<gene>
    <name evidence="1" type="ORF">MCHLO_12906</name>
</gene>
<dbReference type="Gene3D" id="3.80.10.10">
    <property type="entry name" value="Ribonuclease Inhibitor"/>
    <property type="match status" value="1"/>
</dbReference>
<organism evidence="1 2">
    <name type="scientific">Mycena chlorophos</name>
    <name type="common">Agaric fungus</name>
    <name type="synonym">Agaricus chlorophos</name>
    <dbReference type="NCBI Taxonomy" id="658473"/>
    <lineage>
        <taxon>Eukaryota</taxon>
        <taxon>Fungi</taxon>
        <taxon>Dikarya</taxon>
        <taxon>Basidiomycota</taxon>
        <taxon>Agaricomycotina</taxon>
        <taxon>Agaricomycetes</taxon>
        <taxon>Agaricomycetidae</taxon>
        <taxon>Agaricales</taxon>
        <taxon>Marasmiineae</taxon>
        <taxon>Mycenaceae</taxon>
        <taxon>Mycena</taxon>
    </lineage>
</organism>
<protein>
    <recommendedName>
        <fullName evidence="3">F-box domain-containing protein</fullName>
    </recommendedName>
</protein>
<evidence type="ECO:0000313" key="1">
    <source>
        <dbReference type="EMBL" id="GAT56222.1"/>
    </source>
</evidence>